<name>A0AAE1BCH5_9GAST</name>
<evidence type="ECO:0000313" key="2">
    <source>
        <dbReference type="Proteomes" id="UP001283361"/>
    </source>
</evidence>
<protein>
    <submittedName>
        <fullName evidence="1">Uncharacterized protein</fullName>
    </submittedName>
</protein>
<accession>A0AAE1BCH5</accession>
<dbReference type="Proteomes" id="UP001283361">
    <property type="component" value="Unassembled WGS sequence"/>
</dbReference>
<evidence type="ECO:0000313" key="1">
    <source>
        <dbReference type="EMBL" id="KAK3803754.1"/>
    </source>
</evidence>
<gene>
    <name evidence="1" type="ORF">RRG08_029682</name>
</gene>
<proteinExistence type="predicted"/>
<keyword evidence="2" id="KW-1185">Reference proteome</keyword>
<dbReference type="AlphaFoldDB" id="A0AAE1BCH5"/>
<sequence>MLLDELDARQRADILAEITRNSTSPQFKSMQDQTYHCHAVLSRTMKEGENKEFTHYFYHLFSLTSKEPSRRCGDTLWDWRKPLCCPQSKDGQRNGTRLLSRLADSSRLLSDRRSMKQGKETRWGWKVTDEQYNDFEERTVSLGKSFKTKKALGRVRGILGINLVSPALPAGGLLGTVNSTDRLKVWN</sequence>
<comment type="caution">
    <text evidence="1">The sequence shown here is derived from an EMBL/GenBank/DDBJ whole genome shotgun (WGS) entry which is preliminary data.</text>
</comment>
<organism evidence="1 2">
    <name type="scientific">Elysia crispata</name>
    <name type="common">lettuce slug</name>
    <dbReference type="NCBI Taxonomy" id="231223"/>
    <lineage>
        <taxon>Eukaryota</taxon>
        <taxon>Metazoa</taxon>
        <taxon>Spiralia</taxon>
        <taxon>Lophotrochozoa</taxon>
        <taxon>Mollusca</taxon>
        <taxon>Gastropoda</taxon>
        <taxon>Heterobranchia</taxon>
        <taxon>Euthyneura</taxon>
        <taxon>Panpulmonata</taxon>
        <taxon>Sacoglossa</taxon>
        <taxon>Placobranchoidea</taxon>
        <taxon>Plakobranchidae</taxon>
        <taxon>Elysia</taxon>
    </lineage>
</organism>
<reference evidence="1" key="1">
    <citation type="journal article" date="2023" name="G3 (Bethesda)">
        <title>A reference genome for the long-term kleptoplast-retaining sea slug Elysia crispata morphotype clarki.</title>
        <authorList>
            <person name="Eastman K.E."/>
            <person name="Pendleton A.L."/>
            <person name="Shaikh M.A."/>
            <person name="Suttiyut T."/>
            <person name="Ogas R."/>
            <person name="Tomko P."/>
            <person name="Gavelis G."/>
            <person name="Widhalm J.R."/>
            <person name="Wisecaver J.H."/>
        </authorList>
    </citation>
    <scope>NUCLEOTIDE SEQUENCE</scope>
    <source>
        <strain evidence="1">ECLA1</strain>
    </source>
</reference>
<dbReference type="EMBL" id="JAWDGP010000091">
    <property type="protein sequence ID" value="KAK3803754.1"/>
    <property type="molecule type" value="Genomic_DNA"/>
</dbReference>